<name>A0A0A0L0W3_CUCSA</name>
<reference evidence="1 2" key="3">
    <citation type="journal article" date="2010" name="BMC Genomics">
        <title>Transcriptome sequencing and comparative analysis of cucumber flowers with different sex types.</title>
        <authorList>
            <person name="Guo S."/>
            <person name="Zheng Y."/>
            <person name="Joung J.G."/>
            <person name="Liu S."/>
            <person name="Zhang Z."/>
            <person name="Crasta O.R."/>
            <person name="Sobral B.W."/>
            <person name="Xu Y."/>
            <person name="Huang S."/>
            <person name="Fei Z."/>
        </authorList>
    </citation>
    <scope>NUCLEOTIDE SEQUENCE [LARGE SCALE GENOMIC DNA]</scope>
    <source>
        <strain evidence="2">cv. 9930</strain>
    </source>
</reference>
<gene>
    <name evidence="1" type="ORF">Csa_4G429280</name>
</gene>
<keyword evidence="2" id="KW-1185">Reference proteome</keyword>
<dbReference type="Gramene" id="KGN54694">
    <property type="protein sequence ID" value="KGN54694"/>
    <property type="gene ID" value="Csa_4G429280"/>
</dbReference>
<protein>
    <submittedName>
        <fullName evidence="1">Uncharacterized protein</fullName>
    </submittedName>
</protein>
<dbReference type="EMBL" id="CM002925">
    <property type="protein sequence ID" value="KGN54694.1"/>
    <property type="molecule type" value="Genomic_DNA"/>
</dbReference>
<reference evidence="1 2" key="1">
    <citation type="journal article" date="2009" name="Nat. Genet.">
        <title>The genome of the cucumber, Cucumis sativus L.</title>
        <authorList>
            <person name="Huang S."/>
            <person name="Li R."/>
            <person name="Zhang Z."/>
            <person name="Li L."/>
            <person name="Gu X."/>
            <person name="Fan W."/>
            <person name="Lucas W.J."/>
            <person name="Wang X."/>
            <person name="Xie B."/>
            <person name="Ni P."/>
            <person name="Ren Y."/>
            <person name="Zhu H."/>
            <person name="Li J."/>
            <person name="Lin K."/>
            <person name="Jin W."/>
            <person name="Fei Z."/>
            <person name="Li G."/>
            <person name="Staub J."/>
            <person name="Kilian A."/>
            <person name="van der Vossen E.A."/>
            <person name="Wu Y."/>
            <person name="Guo J."/>
            <person name="He J."/>
            <person name="Jia Z."/>
            <person name="Ren Y."/>
            <person name="Tian G."/>
            <person name="Lu Y."/>
            <person name="Ruan J."/>
            <person name="Qian W."/>
            <person name="Wang M."/>
            <person name="Huang Q."/>
            <person name="Li B."/>
            <person name="Xuan Z."/>
            <person name="Cao J."/>
            <person name="Asan"/>
            <person name="Wu Z."/>
            <person name="Zhang J."/>
            <person name="Cai Q."/>
            <person name="Bai Y."/>
            <person name="Zhao B."/>
            <person name="Han Y."/>
            <person name="Li Y."/>
            <person name="Li X."/>
            <person name="Wang S."/>
            <person name="Shi Q."/>
            <person name="Liu S."/>
            <person name="Cho W.K."/>
            <person name="Kim J.Y."/>
            <person name="Xu Y."/>
            <person name="Heller-Uszynska K."/>
            <person name="Miao H."/>
            <person name="Cheng Z."/>
            <person name="Zhang S."/>
            <person name="Wu J."/>
            <person name="Yang Y."/>
            <person name="Kang H."/>
            <person name="Li M."/>
            <person name="Liang H."/>
            <person name="Ren X."/>
            <person name="Shi Z."/>
            <person name="Wen M."/>
            <person name="Jian M."/>
            <person name="Yang H."/>
            <person name="Zhang G."/>
            <person name="Yang Z."/>
            <person name="Chen R."/>
            <person name="Liu S."/>
            <person name="Li J."/>
            <person name="Ma L."/>
            <person name="Liu H."/>
            <person name="Zhou Y."/>
            <person name="Zhao J."/>
            <person name="Fang X."/>
            <person name="Li G."/>
            <person name="Fang L."/>
            <person name="Li Y."/>
            <person name="Liu D."/>
            <person name="Zheng H."/>
            <person name="Zhang Y."/>
            <person name="Qin N."/>
            <person name="Li Z."/>
            <person name="Yang G."/>
            <person name="Yang S."/>
            <person name="Bolund L."/>
            <person name="Kristiansen K."/>
            <person name="Zheng H."/>
            <person name="Li S."/>
            <person name="Zhang X."/>
            <person name="Yang H."/>
            <person name="Wang J."/>
            <person name="Sun R."/>
            <person name="Zhang B."/>
            <person name="Jiang S."/>
            <person name="Wang J."/>
            <person name="Du Y."/>
            <person name="Li S."/>
        </authorList>
    </citation>
    <scope>NUCLEOTIDE SEQUENCE [LARGE SCALE GENOMIC DNA]</scope>
    <source>
        <strain evidence="2">cv. 9930</strain>
    </source>
</reference>
<reference evidence="1 2" key="4">
    <citation type="journal article" date="2011" name="BMC Genomics">
        <title>RNA-Seq improves annotation of protein-coding genes in the cucumber genome.</title>
        <authorList>
            <person name="Li Z."/>
            <person name="Zhang Z."/>
            <person name="Yan P."/>
            <person name="Huang S."/>
            <person name="Fei Z."/>
            <person name="Lin K."/>
        </authorList>
    </citation>
    <scope>NUCLEOTIDE SEQUENCE [LARGE SCALE GENOMIC DNA]</scope>
    <source>
        <strain evidence="2">cv. 9930</strain>
    </source>
</reference>
<dbReference type="AlphaFoldDB" id="A0A0A0L0W3"/>
<sequence>MRRKLKKMEENRTYYKGIWEDYVWISLGNARLEGPENAMTLRNQSSIISNKSFSSLVGPVYCSFLVPILPSRIVQSVVQAEDRKMRRILEIRITLIPT</sequence>
<accession>A0A0A0L0W3</accession>
<organism evidence="1 2">
    <name type="scientific">Cucumis sativus</name>
    <name type="common">Cucumber</name>
    <dbReference type="NCBI Taxonomy" id="3659"/>
    <lineage>
        <taxon>Eukaryota</taxon>
        <taxon>Viridiplantae</taxon>
        <taxon>Streptophyta</taxon>
        <taxon>Embryophyta</taxon>
        <taxon>Tracheophyta</taxon>
        <taxon>Spermatophyta</taxon>
        <taxon>Magnoliopsida</taxon>
        <taxon>eudicotyledons</taxon>
        <taxon>Gunneridae</taxon>
        <taxon>Pentapetalae</taxon>
        <taxon>rosids</taxon>
        <taxon>fabids</taxon>
        <taxon>Cucurbitales</taxon>
        <taxon>Cucurbitaceae</taxon>
        <taxon>Benincaseae</taxon>
        <taxon>Cucumis</taxon>
    </lineage>
</organism>
<reference evidence="1 2" key="2">
    <citation type="journal article" date="2009" name="PLoS ONE">
        <title>An integrated genetic and cytogenetic map of the cucumber genome.</title>
        <authorList>
            <person name="Ren Y."/>
            <person name="Zhang Z."/>
            <person name="Liu J."/>
            <person name="Staub J.E."/>
            <person name="Han Y."/>
            <person name="Cheng Z."/>
            <person name="Li X."/>
            <person name="Lu J."/>
            <person name="Miao H."/>
            <person name="Kang H."/>
            <person name="Xie B."/>
            <person name="Gu X."/>
            <person name="Wang X."/>
            <person name="Du Y."/>
            <person name="Jin W."/>
            <person name="Huang S."/>
        </authorList>
    </citation>
    <scope>NUCLEOTIDE SEQUENCE [LARGE SCALE GENOMIC DNA]</scope>
    <source>
        <strain evidence="2">cv. 9930</strain>
    </source>
</reference>
<evidence type="ECO:0000313" key="2">
    <source>
        <dbReference type="Proteomes" id="UP000029981"/>
    </source>
</evidence>
<dbReference type="Proteomes" id="UP000029981">
    <property type="component" value="Chromosome 4"/>
</dbReference>
<proteinExistence type="predicted"/>
<evidence type="ECO:0000313" key="1">
    <source>
        <dbReference type="EMBL" id="KGN54694.1"/>
    </source>
</evidence>